<protein>
    <recommendedName>
        <fullName evidence="12">Mis18 domain-containing protein</fullName>
    </recommendedName>
</protein>
<evidence type="ECO:0000313" key="13">
    <source>
        <dbReference type="EMBL" id="SPO24473.1"/>
    </source>
</evidence>
<dbReference type="Pfam" id="PF03226">
    <property type="entry name" value="Yippee-Mis18"/>
    <property type="match status" value="1"/>
</dbReference>
<keyword evidence="4" id="KW-0132">Cell division</keyword>
<dbReference type="InterPro" id="IPR004910">
    <property type="entry name" value="Yippee/Mis18/Cereblon"/>
</dbReference>
<dbReference type="GO" id="GO:0051301">
    <property type="term" value="P:cell division"/>
    <property type="evidence" value="ECO:0007669"/>
    <property type="project" value="UniProtKB-KW"/>
</dbReference>
<keyword evidence="10" id="KW-0137">Centromere</keyword>
<dbReference type="EMBL" id="OOIN01000007">
    <property type="protein sequence ID" value="SPO24473.1"/>
    <property type="molecule type" value="Genomic_DNA"/>
</dbReference>
<feature type="compositionally biased region" description="Basic and acidic residues" evidence="11">
    <location>
        <begin position="296"/>
        <end position="313"/>
    </location>
</feature>
<feature type="compositionally biased region" description="Polar residues" evidence="11">
    <location>
        <begin position="149"/>
        <end position="164"/>
    </location>
</feature>
<feature type="compositionally biased region" description="Low complexity" evidence="11">
    <location>
        <begin position="16"/>
        <end position="26"/>
    </location>
</feature>
<evidence type="ECO:0000256" key="2">
    <source>
        <dbReference type="ARBA" id="ARBA00004584"/>
    </source>
</evidence>
<dbReference type="GO" id="GO:0005634">
    <property type="term" value="C:nucleus"/>
    <property type="evidence" value="ECO:0007669"/>
    <property type="project" value="UniProtKB-SubCell"/>
</dbReference>
<evidence type="ECO:0000256" key="7">
    <source>
        <dbReference type="ARBA" id="ARBA00022833"/>
    </source>
</evidence>
<keyword evidence="9" id="KW-0131">Cell cycle</keyword>
<dbReference type="GO" id="GO:0034080">
    <property type="term" value="P:CENP-A containing chromatin assembly"/>
    <property type="evidence" value="ECO:0007669"/>
    <property type="project" value="TreeGrafter"/>
</dbReference>
<organism evidence="13 14">
    <name type="scientific">Ustilago trichophora</name>
    <dbReference type="NCBI Taxonomy" id="86804"/>
    <lineage>
        <taxon>Eukaryota</taxon>
        <taxon>Fungi</taxon>
        <taxon>Dikarya</taxon>
        <taxon>Basidiomycota</taxon>
        <taxon>Ustilaginomycotina</taxon>
        <taxon>Ustilaginomycetes</taxon>
        <taxon>Ustilaginales</taxon>
        <taxon>Ustilaginaceae</taxon>
        <taxon>Ustilago</taxon>
    </lineage>
</organism>
<sequence length="485" mass="52009">MPQLAKRPRRSEDYETATTGATATAGFYDNVPGTSITRPSSGSGVNTIAAATAAYLAPYTTAAGSAGANGTTSPLLASHLSTRSLGQTGSTGHHHSSGAEDNVEDMAPPGAKTSSSHSTRARGRGRGRPYGRGRGRPRGSLSRAAVDSASYSDDPSTGQPYPQVNGHTELFAEEEDGDNDQDDGSPPNPLTFQCRKCFRLLADSFSFVATDPDLGYVILSQTTECVLQDTTYSTSTDPNQKDLGSTFARLRCAGCNSTIGRNYRTTPRDLDDLRDCFSLEVNAISTYQLGSNYTKQLDKKDDSRNGRTSRGGDARQSIQLGEASVVGGLESKMERTRALTIELSDRLIKAELDIRRYSAQVQQLLKERDSSLIRLPLADVEEGRLADQADASRSAAEVVVVEESVAEEVVQEEVAEAQKQQQQQEAQQQQPNRRRTTAEEEPTTPPPADSPNSVKQESHPRKSAAQSIASSKSRRSAAPAGGETT</sequence>
<keyword evidence="5" id="KW-0479">Metal-binding</keyword>
<evidence type="ECO:0000259" key="12">
    <source>
        <dbReference type="PROSITE" id="PS51793"/>
    </source>
</evidence>
<dbReference type="Proteomes" id="UP000324022">
    <property type="component" value="Unassembled WGS sequence"/>
</dbReference>
<evidence type="ECO:0000256" key="8">
    <source>
        <dbReference type="ARBA" id="ARBA00023242"/>
    </source>
</evidence>
<dbReference type="GO" id="GO:0000785">
    <property type="term" value="C:chromatin"/>
    <property type="evidence" value="ECO:0007669"/>
    <property type="project" value="TreeGrafter"/>
</dbReference>
<feature type="compositionally biased region" description="Polar residues" evidence="11">
    <location>
        <begin position="32"/>
        <end position="44"/>
    </location>
</feature>
<feature type="domain" description="Mis18" evidence="12">
    <location>
        <begin position="189"/>
        <end position="289"/>
    </location>
</feature>
<evidence type="ECO:0000256" key="9">
    <source>
        <dbReference type="ARBA" id="ARBA00023306"/>
    </source>
</evidence>
<evidence type="ECO:0000256" key="10">
    <source>
        <dbReference type="ARBA" id="ARBA00023328"/>
    </source>
</evidence>
<dbReference type="PANTHER" id="PTHR16431:SF1">
    <property type="entry name" value="NEUROGENIC PROTEIN MASTERMIND"/>
    <property type="match status" value="1"/>
</dbReference>
<proteinExistence type="predicted"/>
<feature type="region of interest" description="Disordered" evidence="11">
    <location>
        <begin position="1"/>
        <end position="44"/>
    </location>
</feature>
<keyword evidence="6" id="KW-0498">Mitosis</keyword>
<dbReference type="OrthoDB" id="74210at2759"/>
<keyword evidence="3" id="KW-0158">Chromosome</keyword>
<evidence type="ECO:0000256" key="11">
    <source>
        <dbReference type="SAM" id="MobiDB-lite"/>
    </source>
</evidence>
<name>A0A5C3E187_9BASI</name>
<evidence type="ECO:0000256" key="4">
    <source>
        <dbReference type="ARBA" id="ARBA00022618"/>
    </source>
</evidence>
<feature type="compositionally biased region" description="Low complexity" evidence="11">
    <location>
        <begin position="463"/>
        <end position="485"/>
    </location>
</feature>
<dbReference type="GO" id="GO:0007059">
    <property type="term" value="P:chromosome segregation"/>
    <property type="evidence" value="ECO:0007669"/>
    <property type="project" value="TreeGrafter"/>
</dbReference>
<dbReference type="PANTHER" id="PTHR16431">
    <property type="entry name" value="NEUROGENIC PROTEIN MASTERMIND"/>
    <property type="match status" value="1"/>
</dbReference>
<dbReference type="InterPro" id="IPR034752">
    <property type="entry name" value="Mis18"/>
</dbReference>
<feature type="region of interest" description="Disordered" evidence="11">
    <location>
        <begin position="295"/>
        <end position="317"/>
    </location>
</feature>
<feature type="region of interest" description="Disordered" evidence="11">
    <location>
        <begin position="83"/>
        <end position="164"/>
    </location>
</feature>
<keyword evidence="8" id="KW-0539">Nucleus</keyword>
<evidence type="ECO:0000256" key="3">
    <source>
        <dbReference type="ARBA" id="ARBA00022454"/>
    </source>
</evidence>
<feature type="compositionally biased region" description="Basic residues" evidence="11">
    <location>
        <begin position="119"/>
        <end position="137"/>
    </location>
</feature>
<gene>
    <name evidence="13" type="ORF">UTRI_03741</name>
</gene>
<keyword evidence="7" id="KW-0862">Zinc</keyword>
<dbReference type="AlphaFoldDB" id="A0A5C3E187"/>
<comment type="subcellular location">
    <subcellularLocation>
        <location evidence="2">Chromosome</location>
        <location evidence="2">Centromere</location>
    </subcellularLocation>
    <subcellularLocation>
        <location evidence="1">Nucleus</location>
    </subcellularLocation>
</comment>
<evidence type="ECO:0000256" key="1">
    <source>
        <dbReference type="ARBA" id="ARBA00004123"/>
    </source>
</evidence>
<dbReference type="GO" id="GO:0046872">
    <property type="term" value="F:metal ion binding"/>
    <property type="evidence" value="ECO:0007669"/>
    <property type="project" value="UniProtKB-KW"/>
</dbReference>
<evidence type="ECO:0000256" key="6">
    <source>
        <dbReference type="ARBA" id="ARBA00022776"/>
    </source>
</evidence>
<dbReference type="PROSITE" id="PS51793">
    <property type="entry name" value="MIS18"/>
    <property type="match status" value="1"/>
</dbReference>
<feature type="region of interest" description="Disordered" evidence="11">
    <location>
        <begin position="413"/>
        <end position="485"/>
    </location>
</feature>
<evidence type="ECO:0000256" key="5">
    <source>
        <dbReference type="ARBA" id="ARBA00022723"/>
    </source>
</evidence>
<keyword evidence="14" id="KW-1185">Reference proteome</keyword>
<reference evidence="13 14" key="1">
    <citation type="submission" date="2018-03" db="EMBL/GenBank/DDBJ databases">
        <authorList>
            <person name="Guldener U."/>
        </authorList>
    </citation>
    <scope>NUCLEOTIDE SEQUENCE [LARGE SCALE GENOMIC DNA]</scope>
    <source>
        <strain evidence="13 14">NBRC100155</strain>
    </source>
</reference>
<evidence type="ECO:0000313" key="14">
    <source>
        <dbReference type="Proteomes" id="UP000324022"/>
    </source>
</evidence>
<feature type="compositionally biased region" description="Low complexity" evidence="11">
    <location>
        <begin position="417"/>
        <end position="430"/>
    </location>
</feature>
<accession>A0A5C3E187</accession>
<dbReference type="GO" id="GO:0000775">
    <property type="term" value="C:chromosome, centromeric region"/>
    <property type="evidence" value="ECO:0007669"/>
    <property type="project" value="UniProtKB-SubCell"/>
</dbReference>